<proteinExistence type="predicted"/>
<dbReference type="Proteomes" id="UP000288812">
    <property type="component" value="Unassembled WGS sequence"/>
</dbReference>
<dbReference type="EMBL" id="RLIH01000002">
    <property type="protein sequence ID" value="RVU55525.1"/>
    <property type="molecule type" value="Genomic_DNA"/>
</dbReference>
<dbReference type="PANTHER" id="PTHR37810">
    <property type="entry name" value="IMMUNITY PROTEIN SDPI"/>
    <property type="match status" value="1"/>
</dbReference>
<evidence type="ECO:0000259" key="2">
    <source>
        <dbReference type="Pfam" id="PF07853"/>
    </source>
</evidence>
<comment type="caution">
    <text evidence="3">The sequence shown here is derived from an EMBL/GenBank/DDBJ whole genome shotgun (WGS) entry which is preliminary data.</text>
</comment>
<dbReference type="Pfam" id="PF07853">
    <property type="entry name" value="DUF1648"/>
    <property type="match status" value="1"/>
</dbReference>
<dbReference type="PANTHER" id="PTHR37810:SF5">
    <property type="entry name" value="IMMUNITY PROTEIN SDPI"/>
    <property type="match status" value="1"/>
</dbReference>
<feature type="transmembrane region" description="Helical" evidence="1">
    <location>
        <begin position="188"/>
        <end position="210"/>
    </location>
</feature>
<dbReference type="OrthoDB" id="9808690at2"/>
<keyword evidence="1" id="KW-1133">Transmembrane helix</keyword>
<dbReference type="PIRSF" id="PIRSF038959">
    <property type="entry name" value="SdpI"/>
    <property type="match status" value="1"/>
</dbReference>
<feature type="transmembrane region" description="Helical" evidence="1">
    <location>
        <begin position="114"/>
        <end position="134"/>
    </location>
</feature>
<evidence type="ECO:0000256" key="1">
    <source>
        <dbReference type="SAM" id="Phobius"/>
    </source>
</evidence>
<evidence type="ECO:0000313" key="3">
    <source>
        <dbReference type="EMBL" id="RVU55525.1"/>
    </source>
</evidence>
<reference evidence="3 4" key="1">
    <citation type="submission" date="2018-11" db="EMBL/GenBank/DDBJ databases">
        <title>Genome sequencing and assembly of Anaerosphaera sp. nov., GS7-6-2.</title>
        <authorList>
            <person name="Rettenmaier R."/>
            <person name="Liebl W."/>
            <person name="Zverlov V."/>
        </authorList>
    </citation>
    <scope>NUCLEOTIDE SEQUENCE [LARGE SCALE GENOMIC DNA]</scope>
    <source>
        <strain evidence="3 4">GS7-6-2</strain>
    </source>
</reference>
<feature type="domain" description="DUF1648" evidence="2">
    <location>
        <begin position="14"/>
        <end position="60"/>
    </location>
</feature>
<gene>
    <name evidence="3" type="ORF">EF514_02010</name>
</gene>
<evidence type="ECO:0000313" key="4">
    <source>
        <dbReference type="Proteomes" id="UP000288812"/>
    </source>
</evidence>
<organism evidence="3 4">
    <name type="scientific">Anaerosphaera multitolerans</name>
    <dbReference type="NCBI Taxonomy" id="2487351"/>
    <lineage>
        <taxon>Bacteria</taxon>
        <taxon>Bacillati</taxon>
        <taxon>Bacillota</taxon>
        <taxon>Tissierellia</taxon>
        <taxon>Tissierellales</taxon>
        <taxon>Peptoniphilaceae</taxon>
        <taxon>Anaerosphaera</taxon>
    </lineage>
</organism>
<feature type="transmembrane region" description="Helical" evidence="1">
    <location>
        <begin position="46"/>
        <end position="72"/>
    </location>
</feature>
<keyword evidence="4" id="KW-1185">Reference proteome</keyword>
<dbReference type="AlphaFoldDB" id="A0A437S8U4"/>
<protein>
    <submittedName>
        <fullName evidence="3">DUF1648 domain-containing protein</fullName>
    </submittedName>
</protein>
<dbReference type="GO" id="GO:0009636">
    <property type="term" value="P:response to toxic substance"/>
    <property type="evidence" value="ECO:0007669"/>
    <property type="project" value="TreeGrafter"/>
</dbReference>
<dbReference type="InterPro" id="IPR026272">
    <property type="entry name" value="SdpI"/>
</dbReference>
<accession>A0A437S8U4</accession>
<sequence>MKKYKKTVLLTTFLCLIPLFIGLLLWNKLPDTIATHFDINNNPDGWSSKAFTILGLPLFLTTIHLFTLFFTLQDPKRKNISDKMLKIIFWAIPLTSIIVMISTYAVALGYSSDFVGISVNLIVGFIFIAIGNYMPKTKQNYTVGIKIPWTLNSEENWNKTHRFASKLWIAGGFLFIITGFFLTETPLAHLPLFFTLLLVSLPMIYSFALYKKGI</sequence>
<dbReference type="InterPro" id="IPR025962">
    <property type="entry name" value="SdpI/YhfL"/>
</dbReference>
<dbReference type="RefSeq" id="WP_127723292.1">
    <property type="nucleotide sequence ID" value="NZ_RLIH01000002.1"/>
</dbReference>
<feature type="transmembrane region" description="Helical" evidence="1">
    <location>
        <begin position="163"/>
        <end position="182"/>
    </location>
</feature>
<name>A0A437S8U4_9FIRM</name>
<keyword evidence="1" id="KW-0472">Membrane</keyword>
<feature type="transmembrane region" description="Helical" evidence="1">
    <location>
        <begin position="7"/>
        <end position="26"/>
    </location>
</feature>
<dbReference type="Pfam" id="PF13630">
    <property type="entry name" value="SdpI"/>
    <property type="match status" value="1"/>
</dbReference>
<keyword evidence="1" id="KW-0812">Transmembrane</keyword>
<feature type="transmembrane region" description="Helical" evidence="1">
    <location>
        <begin position="84"/>
        <end position="108"/>
    </location>
</feature>
<dbReference type="InterPro" id="IPR012867">
    <property type="entry name" value="DUF1648"/>
</dbReference>